<feature type="domain" description="Glucose-methanol-choline oxidoreductase N-terminal" evidence="7">
    <location>
        <begin position="87"/>
        <end position="110"/>
    </location>
</feature>
<evidence type="ECO:0000256" key="6">
    <source>
        <dbReference type="RuleBase" id="RU003968"/>
    </source>
</evidence>
<dbReference type="PANTHER" id="PTHR11552">
    <property type="entry name" value="GLUCOSE-METHANOL-CHOLINE GMC OXIDOREDUCTASE"/>
    <property type="match status" value="1"/>
</dbReference>
<dbReference type="RefSeq" id="WP_161810927.1">
    <property type="nucleotide sequence ID" value="NZ_BLJN01000001.1"/>
</dbReference>
<dbReference type="GO" id="GO:0016614">
    <property type="term" value="F:oxidoreductase activity, acting on CH-OH group of donors"/>
    <property type="evidence" value="ECO:0007669"/>
    <property type="project" value="InterPro"/>
</dbReference>
<feature type="binding site" evidence="5">
    <location>
        <position position="89"/>
    </location>
    <ligand>
        <name>FAD</name>
        <dbReference type="ChEBI" id="CHEBI:57692"/>
    </ligand>
</feature>
<dbReference type="InterPro" id="IPR012132">
    <property type="entry name" value="GMC_OxRdtase"/>
</dbReference>
<evidence type="ECO:0000313" key="9">
    <source>
        <dbReference type="EMBL" id="GFE79123.1"/>
    </source>
</evidence>
<name>A0A829Y7V7_9GAMM</name>
<keyword evidence="3 6" id="KW-0285">Flavoprotein</keyword>
<protein>
    <submittedName>
        <fullName evidence="9">Choline dehydrogenase</fullName>
    </submittedName>
</protein>
<evidence type="ECO:0000256" key="5">
    <source>
        <dbReference type="PIRSR" id="PIRSR000137-2"/>
    </source>
</evidence>
<evidence type="ECO:0000256" key="1">
    <source>
        <dbReference type="ARBA" id="ARBA00001974"/>
    </source>
</evidence>
<evidence type="ECO:0000256" key="3">
    <source>
        <dbReference type="ARBA" id="ARBA00022630"/>
    </source>
</evidence>
<organism evidence="9 10">
    <name type="scientific">Steroidobacter agaridevorans</name>
    <dbReference type="NCBI Taxonomy" id="2695856"/>
    <lineage>
        <taxon>Bacteria</taxon>
        <taxon>Pseudomonadati</taxon>
        <taxon>Pseudomonadota</taxon>
        <taxon>Gammaproteobacteria</taxon>
        <taxon>Steroidobacterales</taxon>
        <taxon>Steroidobacteraceae</taxon>
        <taxon>Steroidobacter</taxon>
    </lineage>
</organism>
<comment type="cofactor">
    <cofactor evidence="1 5">
        <name>FAD</name>
        <dbReference type="ChEBI" id="CHEBI:57692"/>
    </cofactor>
</comment>
<dbReference type="EMBL" id="BLJN01000001">
    <property type="protein sequence ID" value="GFE79123.1"/>
    <property type="molecule type" value="Genomic_DNA"/>
</dbReference>
<sequence>MNHDPTETLEADYVIAGGGSAGCVAARRLVDAGHSVILLEAGGDDRSAAVYVPAGSARLVGDPQYDWKYEVEPDPSRNGRVDTWPSGKVLGGGGSINGMLYLRGNPADYDRWVQQGARGWSFPEVLPYFLRAERNENGASKFHSDKGPLGVANLRVSHPFNRLFVDACVAAGIPRNDDFNGATQEGVGYYQATQWGGLRCSAARGYLRPISGHAKLKLMKRAFVSRIRVRNGVAEAVEFSHYGVAKLARARREVLLAAGTIGSPKILMLSGIGPRAELERHGIACVNDLPGVGRNLHEHPGIILSYDVNMRTMNVDAHSRWRFALRALQFALLRRGPGTSPISHVGAFFRTRPELPAFDAQLHFQPMGYEVTPDKVLLARANRVSLAVNVTQPGTRGSIKLRSPHPQDAPLIEHSLVGAEADIRTLIDGARAMRKIFSSPALRDHVQKEYLPGEGVSTDEQWEAYVRAGAFAMYHPIGTCRMGDLADPSSVVDPELRVKNIRQLRVIDAAVMPSLPSCNTNGPTIMVAERASALVLGAPLA</sequence>
<dbReference type="PROSITE" id="PS00623">
    <property type="entry name" value="GMC_OXRED_1"/>
    <property type="match status" value="1"/>
</dbReference>
<dbReference type="Gene3D" id="3.50.50.60">
    <property type="entry name" value="FAD/NAD(P)-binding domain"/>
    <property type="match status" value="1"/>
</dbReference>
<evidence type="ECO:0000313" key="10">
    <source>
        <dbReference type="Proteomes" id="UP000445000"/>
    </source>
</evidence>
<evidence type="ECO:0000259" key="7">
    <source>
        <dbReference type="PROSITE" id="PS00623"/>
    </source>
</evidence>
<dbReference type="PROSITE" id="PS00624">
    <property type="entry name" value="GMC_OXRED_2"/>
    <property type="match status" value="1"/>
</dbReference>
<reference evidence="10" key="1">
    <citation type="submission" date="2020-01" db="EMBL/GenBank/DDBJ databases">
        <title>'Steroidobacter agaridevorans' sp. nov., agar-degrading bacteria isolated from rhizosphere soils.</title>
        <authorList>
            <person name="Ikenaga M."/>
            <person name="Kataoka M."/>
            <person name="Murouchi A."/>
            <person name="Katsuragi S."/>
            <person name="Sakai M."/>
        </authorList>
    </citation>
    <scope>NUCLEOTIDE SEQUENCE [LARGE SCALE GENOMIC DNA]</scope>
    <source>
        <strain evidence="10">YU21-B</strain>
    </source>
</reference>
<accession>A0A829Y7V7</accession>
<feature type="domain" description="Glucose-methanol-choline oxidoreductase N-terminal" evidence="8">
    <location>
        <begin position="259"/>
        <end position="273"/>
    </location>
</feature>
<dbReference type="PANTHER" id="PTHR11552:SF147">
    <property type="entry name" value="CHOLINE DEHYDROGENASE, MITOCHONDRIAL"/>
    <property type="match status" value="1"/>
</dbReference>
<dbReference type="InterPro" id="IPR036188">
    <property type="entry name" value="FAD/NAD-bd_sf"/>
</dbReference>
<keyword evidence="4 5" id="KW-0274">FAD</keyword>
<dbReference type="InterPro" id="IPR007867">
    <property type="entry name" value="GMC_OxRtase_C"/>
</dbReference>
<dbReference type="AlphaFoldDB" id="A0A829Y7V7"/>
<evidence type="ECO:0000259" key="8">
    <source>
        <dbReference type="PROSITE" id="PS00624"/>
    </source>
</evidence>
<dbReference type="SUPFAM" id="SSF54373">
    <property type="entry name" value="FAD-linked reductases, C-terminal domain"/>
    <property type="match status" value="1"/>
</dbReference>
<dbReference type="PIRSF" id="PIRSF000137">
    <property type="entry name" value="Alcohol_oxidase"/>
    <property type="match status" value="1"/>
</dbReference>
<dbReference type="GO" id="GO:0050660">
    <property type="term" value="F:flavin adenine dinucleotide binding"/>
    <property type="evidence" value="ECO:0007669"/>
    <property type="project" value="InterPro"/>
</dbReference>
<dbReference type="Pfam" id="PF00732">
    <property type="entry name" value="GMC_oxred_N"/>
    <property type="match status" value="1"/>
</dbReference>
<dbReference type="Gene3D" id="3.30.560.10">
    <property type="entry name" value="Glucose Oxidase, domain 3"/>
    <property type="match status" value="1"/>
</dbReference>
<dbReference type="SUPFAM" id="SSF51905">
    <property type="entry name" value="FAD/NAD(P)-binding domain"/>
    <property type="match status" value="1"/>
</dbReference>
<evidence type="ECO:0000256" key="4">
    <source>
        <dbReference type="ARBA" id="ARBA00022827"/>
    </source>
</evidence>
<dbReference type="Proteomes" id="UP000445000">
    <property type="component" value="Unassembled WGS sequence"/>
</dbReference>
<dbReference type="InterPro" id="IPR000172">
    <property type="entry name" value="GMC_OxRdtase_N"/>
</dbReference>
<proteinExistence type="inferred from homology"/>
<keyword evidence="10" id="KW-1185">Reference proteome</keyword>
<evidence type="ECO:0000256" key="2">
    <source>
        <dbReference type="ARBA" id="ARBA00010790"/>
    </source>
</evidence>
<gene>
    <name evidence="9" type="ORF">GCM10011487_11230</name>
</gene>
<dbReference type="Pfam" id="PF05199">
    <property type="entry name" value="GMC_oxred_C"/>
    <property type="match status" value="1"/>
</dbReference>
<comment type="caution">
    <text evidence="9">The sequence shown here is derived from an EMBL/GenBank/DDBJ whole genome shotgun (WGS) entry which is preliminary data.</text>
</comment>
<feature type="binding site" evidence="5">
    <location>
        <position position="224"/>
    </location>
    <ligand>
        <name>FAD</name>
        <dbReference type="ChEBI" id="CHEBI:57692"/>
    </ligand>
</feature>
<comment type="similarity">
    <text evidence="2 6">Belongs to the GMC oxidoreductase family.</text>
</comment>